<dbReference type="Proteomes" id="UP001481872">
    <property type="component" value="Unassembled WGS sequence"/>
</dbReference>
<dbReference type="RefSeq" id="WP_349053528.1">
    <property type="nucleotide sequence ID" value="NZ_JBBNPS010000003.1"/>
</dbReference>
<organism evidence="1 2">
    <name type="scientific">Aedoeadaptatus acetigenes</name>
    <dbReference type="NCBI Taxonomy" id="2981723"/>
    <lineage>
        <taxon>Bacteria</taxon>
        <taxon>Bacillati</taxon>
        <taxon>Bacillota</taxon>
        <taxon>Tissierellia</taxon>
        <taxon>Tissierellales</taxon>
        <taxon>Peptoniphilaceae</taxon>
        <taxon>Aedoeadaptatus</taxon>
    </lineage>
</organism>
<proteinExistence type="predicted"/>
<name>A0ABV1J4K4_9FIRM</name>
<sequence length="101" mass="10944">MKATSARLTDAAMAYVKKKNLTAVSVDTPEMACCGVADVMSATVSKGLPKKDPVVYKKCDDRGVAIYYPYYTQVEGDCIIIDAEKILGITRLFVANGVMEI</sequence>
<keyword evidence="2" id="KW-1185">Reference proteome</keyword>
<dbReference type="EMBL" id="JBBNPS010000003">
    <property type="protein sequence ID" value="MEQ3353112.1"/>
    <property type="molecule type" value="Genomic_DNA"/>
</dbReference>
<protein>
    <submittedName>
        <fullName evidence="1">Uncharacterized protein</fullName>
    </submittedName>
</protein>
<gene>
    <name evidence="1" type="ORF">AAA081_02180</name>
</gene>
<evidence type="ECO:0000313" key="1">
    <source>
        <dbReference type="EMBL" id="MEQ3353112.1"/>
    </source>
</evidence>
<reference evidence="1 2" key="1">
    <citation type="submission" date="2024-04" db="EMBL/GenBank/DDBJ databases">
        <title>Human intestinal bacterial collection.</title>
        <authorList>
            <person name="Pauvert C."/>
            <person name="Hitch T.C.A."/>
            <person name="Clavel T."/>
        </authorList>
    </citation>
    <scope>NUCLEOTIDE SEQUENCE [LARGE SCALE GENOMIC DNA]</scope>
    <source>
        <strain evidence="1 2">CLA-SR-H026</strain>
    </source>
</reference>
<accession>A0ABV1J4K4</accession>
<evidence type="ECO:0000313" key="2">
    <source>
        <dbReference type="Proteomes" id="UP001481872"/>
    </source>
</evidence>
<comment type="caution">
    <text evidence="1">The sequence shown here is derived from an EMBL/GenBank/DDBJ whole genome shotgun (WGS) entry which is preliminary data.</text>
</comment>